<keyword evidence="1" id="KW-1133">Transmembrane helix</keyword>
<sequence length="242" mass="26178">MQQQSPPTSSADGLRTRALLAQLGVGLATLGWLAGAVASAVAADHRRAVGTDGQSQLITLATSFALWPLLMLAGWAWSRWQRQLATIALSRASVPEPRWQAEAHWAAGRQWWVPRWHLLGLAEVFGSPDVRLVQGWWLSWVSFRMAAYLVIWQLWAPPRLTLPGWVSWPAMAVQLVAGVMAVVLIGALSRAAGAVEVTSPDLWFTPGPGPRTGLLVELGVLFKLATPGFVIGAFSILGTLVH</sequence>
<dbReference type="AlphaFoldDB" id="A0A2A9CTS5"/>
<gene>
    <name evidence="2" type="ORF">ATK74_2444</name>
</gene>
<feature type="transmembrane region" description="Helical" evidence="1">
    <location>
        <begin position="137"/>
        <end position="156"/>
    </location>
</feature>
<reference evidence="2 3" key="1">
    <citation type="submission" date="2017-10" db="EMBL/GenBank/DDBJ databases">
        <title>Sequencing the genomes of 1000 actinobacteria strains.</title>
        <authorList>
            <person name="Klenk H.-P."/>
        </authorList>
    </citation>
    <scope>NUCLEOTIDE SEQUENCE [LARGE SCALE GENOMIC DNA]</scope>
    <source>
        <strain evidence="2 3">DSM 15597</strain>
    </source>
</reference>
<evidence type="ECO:0000313" key="2">
    <source>
        <dbReference type="EMBL" id="PFG17867.1"/>
    </source>
</evidence>
<feature type="transmembrane region" description="Helical" evidence="1">
    <location>
        <begin position="20"/>
        <end position="43"/>
    </location>
</feature>
<dbReference type="Proteomes" id="UP000226079">
    <property type="component" value="Unassembled WGS sequence"/>
</dbReference>
<dbReference type="RefSeq" id="WP_098461265.1">
    <property type="nucleotide sequence ID" value="NZ_PDJC01000001.1"/>
</dbReference>
<protein>
    <submittedName>
        <fullName evidence="2">Uncharacterized protein</fullName>
    </submittedName>
</protein>
<dbReference type="EMBL" id="PDJC01000001">
    <property type="protein sequence ID" value="PFG17867.1"/>
    <property type="molecule type" value="Genomic_DNA"/>
</dbReference>
<accession>A0A2A9CTS5</accession>
<organism evidence="2 3">
    <name type="scientific">Propionicimonas paludicola</name>
    <dbReference type="NCBI Taxonomy" id="185243"/>
    <lineage>
        <taxon>Bacteria</taxon>
        <taxon>Bacillati</taxon>
        <taxon>Actinomycetota</taxon>
        <taxon>Actinomycetes</taxon>
        <taxon>Propionibacteriales</taxon>
        <taxon>Nocardioidaceae</taxon>
        <taxon>Propionicimonas</taxon>
    </lineage>
</organism>
<keyword evidence="1" id="KW-0812">Transmembrane</keyword>
<feature type="transmembrane region" description="Helical" evidence="1">
    <location>
        <begin position="168"/>
        <end position="188"/>
    </location>
</feature>
<feature type="transmembrane region" description="Helical" evidence="1">
    <location>
        <begin position="55"/>
        <end position="77"/>
    </location>
</feature>
<proteinExistence type="predicted"/>
<keyword evidence="3" id="KW-1185">Reference proteome</keyword>
<name>A0A2A9CTS5_9ACTN</name>
<comment type="caution">
    <text evidence="2">The sequence shown here is derived from an EMBL/GenBank/DDBJ whole genome shotgun (WGS) entry which is preliminary data.</text>
</comment>
<evidence type="ECO:0000256" key="1">
    <source>
        <dbReference type="SAM" id="Phobius"/>
    </source>
</evidence>
<feature type="transmembrane region" description="Helical" evidence="1">
    <location>
        <begin position="220"/>
        <end position="241"/>
    </location>
</feature>
<evidence type="ECO:0000313" key="3">
    <source>
        <dbReference type="Proteomes" id="UP000226079"/>
    </source>
</evidence>
<keyword evidence="1" id="KW-0472">Membrane</keyword>